<name>A0A1Y0L2D8_9MOLU</name>
<feature type="transmembrane region" description="Helical" evidence="1">
    <location>
        <begin position="112"/>
        <end position="138"/>
    </location>
</feature>
<dbReference type="RefSeq" id="WP_100255052.1">
    <property type="nucleotide sequence ID" value="NZ_CP015819.1"/>
</dbReference>
<dbReference type="EMBL" id="CP024870">
    <property type="protein sequence ID" value="ATX71522.1"/>
    <property type="molecule type" value="Genomic_DNA"/>
</dbReference>
<keyword evidence="1" id="KW-0472">Membrane</keyword>
<keyword evidence="1" id="KW-0812">Transmembrane</keyword>
<feature type="transmembrane region" description="Helical" evidence="1">
    <location>
        <begin position="70"/>
        <end position="91"/>
    </location>
</feature>
<evidence type="ECO:0000313" key="2">
    <source>
        <dbReference type="EMBL" id="ATX71522.1"/>
    </source>
</evidence>
<keyword evidence="3" id="KW-1185">Reference proteome</keyword>
<dbReference type="AlphaFoldDB" id="A0A1Y0L2D8"/>
<feature type="transmembrane region" description="Helical" evidence="1">
    <location>
        <begin position="186"/>
        <end position="205"/>
    </location>
</feature>
<gene>
    <name evidence="2" type="ORF">SCLAR_v1c12220</name>
</gene>
<feature type="transmembrane region" description="Helical" evidence="1">
    <location>
        <begin position="158"/>
        <end position="179"/>
    </location>
</feature>
<protein>
    <submittedName>
        <fullName evidence="2">Uncharacterized protein</fullName>
    </submittedName>
</protein>
<dbReference type="Proteomes" id="UP000231179">
    <property type="component" value="Chromosome"/>
</dbReference>
<accession>A0A1Y0L2D8</accession>
<evidence type="ECO:0000313" key="3">
    <source>
        <dbReference type="Proteomes" id="UP000231179"/>
    </source>
</evidence>
<sequence length="568" mass="67018">MKIQKSLLVSKSQCFNFLKLMLLNFKKLSRDWRFWVIQLICLAANFYFYWAISNSLSKIPRVTESQIYILYYVVNSILLFAWSFWICSKLFSKTNAENLMQLELRYGFSVKAIFWVRLLLIWIIGWIFLLVSSLLSLIWLASAGWMQLVYFNWVTKHLLIWLITWPTLTCPILFLVVFFGTKMTALFGTILTIIFNLMVFIEPSINIKNRNENNKIIATTNLKLNFGYDFYHKFATSLADTQLFTPTDFATKVKPYTIADKASFYDSYKTAPQIYEVFMCGDVFKQNAAQEYILQELHRPLFDVLDAFKELVLTASEKTPDYNHWFNAEETKELVLPSANWLKTLIVKDQAFYNKFGSLFLYLDSLKESFYYLDYFFRPECSSQQVADDFYENYSQFRIYSNLLTNIWVYAMQNPLTNAEIEVYKEPSLPIYPYGLYPINYKDYQHHNNIGLLLGFLNPFGWSKLRAQPLLENNFVSEAISTQFLYNSPVLESFDLSSIQKEIDAFQNGDYQNEFLNFDLQNSFFTNDALKPKSNLIWVLVMVYLLQVVIITWTIMVSYKKFNYKLQN</sequence>
<dbReference type="KEGG" id="scla:SCLARK_001741"/>
<organism evidence="2 3">
    <name type="scientific">Spiroplasma clarkii</name>
    <dbReference type="NCBI Taxonomy" id="2139"/>
    <lineage>
        <taxon>Bacteria</taxon>
        <taxon>Bacillati</taxon>
        <taxon>Mycoplasmatota</taxon>
        <taxon>Mollicutes</taxon>
        <taxon>Entomoplasmatales</taxon>
        <taxon>Spiroplasmataceae</taxon>
        <taxon>Spiroplasma</taxon>
    </lineage>
</organism>
<keyword evidence="1" id="KW-1133">Transmembrane helix</keyword>
<feature type="transmembrane region" description="Helical" evidence="1">
    <location>
        <begin position="32"/>
        <end position="50"/>
    </location>
</feature>
<feature type="transmembrane region" description="Helical" evidence="1">
    <location>
        <begin position="536"/>
        <end position="559"/>
    </location>
</feature>
<evidence type="ECO:0000256" key="1">
    <source>
        <dbReference type="SAM" id="Phobius"/>
    </source>
</evidence>
<proteinExistence type="predicted"/>
<reference evidence="2 3" key="1">
    <citation type="submission" date="2017-11" db="EMBL/GenBank/DDBJ databases">
        <title>Complete genome sequence of Spiroplasma clarkii CN-5 (DSM 19994).</title>
        <authorList>
            <person name="Tsai Y.-M."/>
            <person name="Chang A."/>
            <person name="Lo W.-S."/>
            <person name="Kuo C.-H."/>
        </authorList>
    </citation>
    <scope>NUCLEOTIDE SEQUENCE [LARGE SCALE GENOMIC DNA]</scope>
    <source>
        <strain evidence="2 3">CN-5</strain>
    </source>
</reference>